<name>A0AAD5NNM8_ACENE</name>
<gene>
    <name evidence="1" type="ORF">LWI28_018999</name>
</gene>
<accession>A0AAD5NNM8</accession>
<keyword evidence="2" id="KW-1185">Reference proteome</keyword>
<protein>
    <submittedName>
        <fullName evidence="1">Uncharacterized protein</fullName>
    </submittedName>
</protein>
<reference evidence="1" key="2">
    <citation type="submission" date="2023-02" db="EMBL/GenBank/DDBJ databases">
        <authorList>
            <person name="Swenson N.G."/>
            <person name="Wegrzyn J.L."/>
            <person name="Mcevoy S.L."/>
        </authorList>
    </citation>
    <scope>NUCLEOTIDE SEQUENCE</scope>
    <source>
        <strain evidence="1">91603</strain>
        <tissue evidence="1">Leaf</tissue>
    </source>
</reference>
<comment type="caution">
    <text evidence="1">The sequence shown here is derived from an EMBL/GenBank/DDBJ whole genome shotgun (WGS) entry which is preliminary data.</text>
</comment>
<reference evidence="1" key="1">
    <citation type="journal article" date="2022" name="Plant J.">
        <title>Strategies of tolerance reflected in two North American maple genomes.</title>
        <authorList>
            <person name="McEvoy S.L."/>
            <person name="Sezen U.U."/>
            <person name="Trouern-Trend A."/>
            <person name="McMahon S.M."/>
            <person name="Schaberg P.G."/>
            <person name="Yang J."/>
            <person name="Wegrzyn J.L."/>
            <person name="Swenson N.G."/>
        </authorList>
    </citation>
    <scope>NUCLEOTIDE SEQUENCE</scope>
    <source>
        <strain evidence="1">91603</strain>
    </source>
</reference>
<dbReference type="Proteomes" id="UP001064489">
    <property type="component" value="Chromosome 7"/>
</dbReference>
<organism evidence="1 2">
    <name type="scientific">Acer negundo</name>
    <name type="common">Box elder</name>
    <dbReference type="NCBI Taxonomy" id="4023"/>
    <lineage>
        <taxon>Eukaryota</taxon>
        <taxon>Viridiplantae</taxon>
        <taxon>Streptophyta</taxon>
        <taxon>Embryophyta</taxon>
        <taxon>Tracheophyta</taxon>
        <taxon>Spermatophyta</taxon>
        <taxon>Magnoliopsida</taxon>
        <taxon>eudicotyledons</taxon>
        <taxon>Gunneridae</taxon>
        <taxon>Pentapetalae</taxon>
        <taxon>rosids</taxon>
        <taxon>malvids</taxon>
        <taxon>Sapindales</taxon>
        <taxon>Sapindaceae</taxon>
        <taxon>Hippocastanoideae</taxon>
        <taxon>Acereae</taxon>
        <taxon>Acer</taxon>
    </lineage>
</organism>
<proteinExistence type="predicted"/>
<evidence type="ECO:0000313" key="2">
    <source>
        <dbReference type="Proteomes" id="UP001064489"/>
    </source>
</evidence>
<sequence>MSFCRHLETASSSSVRATKSSDKISLKRRRDEIRQVLSGDKIEPSSCLLHGFCRVAVLEMKAQVDKGVSWSPPCLQEHLPGFRGWLLGGVSCMDFLVEPDGLTRLEKNHRLIHPLDHLEFLIQPLPLRLRELISRTCSMDAKVGHWMSYKEGNFWRSFVDLWISPLHRKFHSPLSHSSELVSRAFHQFWRLSLSTRFTTYTLYAQSFRKTLAPPTPPTPASYRGRCLLKQSGHSLFFNRTMPPDESFHLISQSQPQRKNGSHF</sequence>
<dbReference type="EMBL" id="JAJSOW010000104">
    <property type="protein sequence ID" value="KAI9169877.1"/>
    <property type="molecule type" value="Genomic_DNA"/>
</dbReference>
<dbReference type="AlphaFoldDB" id="A0AAD5NNM8"/>
<evidence type="ECO:0000313" key="1">
    <source>
        <dbReference type="EMBL" id="KAI9169877.1"/>
    </source>
</evidence>